<sequence length="318" mass="36478">MTTPDKRPLKEAFTSTFHDRYRFNDLLSASTTGECSFIELKNKKIASPSKKLKDFHKFVNKTILEFLEINEEVVFSYRKGKNILSAIEKHSQSTNFFQTDISNFFESISLSDVKTTIEDNTPNLPISDIENYINHIADLITIDEKLPVGFSTSPVISNAVLFNFDNELNQYCKTSNIHYSRYSDDIILSSNTKITLMEASEKIQNLLSKYFSGRININKSKTKFNHKGNRVKILGILILPNGRITIDNSIKEDVEIKLHFFLNNRKALESYSGPDFEHTISKLSGTLNFISTIDSHYLDKLRKKYGNTTIDMFLHKSV</sequence>
<protein>
    <recommendedName>
        <fullName evidence="1">RNA-directed DNA polymerase</fullName>
        <ecNumber evidence="1">2.7.7.49</ecNumber>
    </recommendedName>
</protein>
<evidence type="ECO:0000256" key="7">
    <source>
        <dbReference type="ARBA" id="ARBA00023118"/>
    </source>
</evidence>
<dbReference type="InterPro" id="IPR043128">
    <property type="entry name" value="Rev_trsase/Diguanyl_cyclase"/>
</dbReference>
<dbReference type="PANTHER" id="PTHR34047">
    <property type="entry name" value="NUCLEAR INTRON MATURASE 1, MITOCHONDRIAL-RELATED"/>
    <property type="match status" value="1"/>
</dbReference>
<evidence type="ECO:0000256" key="3">
    <source>
        <dbReference type="ARBA" id="ARBA00022695"/>
    </source>
</evidence>
<dbReference type="EC" id="2.7.7.49" evidence="1"/>
<evidence type="ECO:0000256" key="2">
    <source>
        <dbReference type="ARBA" id="ARBA00022679"/>
    </source>
</evidence>
<evidence type="ECO:0000259" key="10">
    <source>
        <dbReference type="PROSITE" id="PS50878"/>
    </source>
</evidence>
<keyword evidence="12" id="KW-1185">Reference proteome</keyword>
<comment type="similarity">
    <text evidence="8">Belongs to the bacterial reverse transcriptase family.</text>
</comment>
<dbReference type="PANTHER" id="PTHR34047:SF7">
    <property type="entry name" value="RNA-DIRECTED DNA POLYMERASE"/>
    <property type="match status" value="1"/>
</dbReference>
<evidence type="ECO:0000256" key="6">
    <source>
        <dbReference type="ARBA" id="ARBA00022918"/>
    </source>
</evidence>
<dbReference type="RefSeq" id="WP_285389029.1">
    <property type="nucleotide sequence ID" value="NZ_JASSVS010000002.1"/>
</dbReference>
<dbReference type="SUPFAM" id="SSF56672">
    <property type="entry name" value="DNA/RNA polymerases"/>
    <property type="match status" value="1"/>
</dbReference>
<dbReference type="PROSITE" id="PS50878">
    <property type="entry name" value="RT_POL"/>
    <property type="match status" value="1"/>
</dbReference>
<evidence type="ECO:0000256" key="1">
    <source>
        <dbReference type="ARBA" id="ARBA00012493"/>
    </source>
</evidence>
<organism evidence="11 12">
    <name type="scientific">Marinobacter azerbaijanicus</name>
    <dbReference type="NCBI Taxonomy" id="3050455"/>
    <lineage>
        <taxon>Bacteria</taxon>
        <taxon>Pseudomonadati</taxon>
        <taxon>Pseudomonadota</taxon>
        <taxon>Gammaproteobacteria</taxon>
        <taxon>Pseudomonadales</taxon>
        <taxon>Marinobacteraceae</taxon>
        <taxon>Marinobacter</taxon>
    </lineage>
</organism>
<gene>
    <name evidence="11" type="ORF">QPM17_04190</name>
</gene>
<dbReference type="InterPro" id="IPR000123">
    <property type="entry name" value="Reverse_transcriptase_msDNA"/>
</dbReference>
<dbReference type="Gene3D" id="3.30.70.270">
    <property type="match status" value="1"/>
</dbReference>
<evidence type="ECO:0000256" key="8">
    <source>
        <dbReference type="ARBA" id="ARBA00034120"/>
    </source>
</evidence>
<evidence type="ECO:0000256" key="5">
    <source>
        <dbReference type="ARBA" id="ARBA00022842"/>
    </source>
</evidence>
<keyword evidence="6 11" id="KW-0695">RNA-directed DNA polymerase</keyword>
<dbReference type="InterPro" id="IPR051083">
    <property type="entry name" value="GrpII_Intron_Splice-Mob/Def"/>
</dbReference>
<comment type="caution">
    <text evidence="11">The sequence shown here is derived from an EMBL/GenBank/DDBJ whole genome shotgun (WGS) entry which is preliminary data.</text>
</comment>
<keyword evidence="3" id="KW-0548">Nucleotidyltransferase</keyword>
<evidence type="ECO:0000256" key="4">
    <source>
        <dbReference type="ARBA" id="ARBA00022723"/>
    </source>
</evidence>
<dbReference type="InterPro" id="IPR043502">
    <property type="entry name" value="DNA/RNA_pol_sf"/>
</dbReference>
<evidence type="ECO:0000313" key="11">
    <source>
        <dbReference type="EMBL" id="MDL0430310.1"/>
    </source>
</evidence>
<dbReference type="GO" id="GO:0003964">
    <property type="term" value="F:RNA-directed DNA polymerase activity"/>
    <property type="evidence" value="ECO:0007669"/>
    <property type="project" value="UniProtKB-KW"/>
</dbReference>
<dbReference type="EMBL" id="JASSVS010000002">
    <property type="protein sequence ID" value="MDL0430310.1"/>
    <property type="molecule type" value="Genomic_DNA"/>
</dbReference>
<reference evidence="11 12" key="1">
    <citation type="submission" date="2023-06" db="EMBL/GenBank/DDBJ databases">
        <title>Marinobacter azerbaijanicus a moderately halophilic, isolated from Urmia Lake in Azerbaijan region of Iran.</title>
        <authorList>
            <person name="Sanchez-Porro C."/>
            <person name="Aghdam E.M."/>
            <person name="Saheb S.M."/>
            <person name="Tarhriz V."/>
            <person name="Kazemi E."/>
            <person name="Ammozegar M.A."/>
            <person name="Ventosa A."/>
            <person name="Hejazi M.S."/>
        </authorList>
    </citation>
    <scope>NUCLEOTIDE SEQUENCE [LARGE SCALE GENOMIC DNA]</scope>
    <source>
        <strain evidence="11 12">TBZ242</strain>
    </source>
</reference>
<keyword evidence="7" id="KW-0051">Antiviral defense</keyword>
<dbReference type="CDD" id="cd03487">
    <property type="entry name" value="RT_Bac_retron_II"/>
    <property type="match status" value="1"/>
</dbReference>
<evidence type="ECO:0000313" key="12">
    <source>
        <dbReference type="Proteomes" id="UP001227964"/>
    </source>
</evidence>
<evidence type="ECO:0000256" key="9">
    <source>
        <dbReference type="ARBA" id="ARBA00048173"/>
    </source>
</evidence>
<accession>A0ABT7I8A1</accession>
<dbReference type="PRINTS" id="PR00866">
    <property type="entry name" value="RNADNAPOLMS"/>
</dbReference>
<proteinExistence type="inferred from homology"/>
<keyword evidence="4" id="KW-0479">Metal-binding</keyword>
<name>A0ABT7I8A1_9GAMM</name>
<feature type="domain" description="Reverse transcriptase" evidence="10">
    <location>
        <begin position="1"/>
        <end position="238"/>
    </location>
</feature>
<dbReference type="InterPro" id="IPR000477">
    <property type="entry name" value="RT_dom"/>
</dbReference>
<dbReference type="Proteomes" id="UP001227964">
    <property type="component" value="Unassembled WGS sequence"/>
</dbReference>
<dbReference type="Pfam" id="PF00078">
    <property type="entry name" value="RVT_1"/>
    <property type="match status" value="1"/>
</dbReference>
<comment type="catalytic activity">
    <reaction evidence="9">
        <text>DNA(n) + a 2'-deoxyribonucleoside 5'-triphosphate = DNA(n+1) + diphosphate</text>
        <dbReference type="Rhea" id="RHEA:22508"/>
        <dbReference type="Rhea" id="RHEA-COMP:17339"/>
        <dbReference type="Rhea" id="RHEA-COMP:17340"/>
        <dbReference type="ChEBI" id="CHEBI:33019"/>
        <dbReference type="ChEBI" id="CHEBI:61560"/>
        <dbReference type="ChEBI" id="CHEBI:173112"/>
        <dbReference type="EC" id="2.7.7.49"/>
    </reaction>
</comment>
<keyword evidence="5" id="KW-0460">Magnesium</keyword>
<dbReference type="Gene3D" id="3.10.10.10">
    <property type="entry name" value="HIV Type 1 Reverse Transcriptase, subunit A, domain 1"/>
    <property type="match status" value="1"/>
</dbReference>
<keyword evidence="2" id="KW-0808">Transferase</keyword>